<feature type="domain" description="FMN-binding" evidence="2">
    <location>
        <begin position="163"/>
        <end position="236"/>
    </location>
</feature>
<dbReference type="GO" id="GO:0016020">
    <property type="term" value="C:membrane"/>
    <property type="evidence" value="ECO:0007669"/>
    <property type="project" value="InterPro"/>
</dbReference>
<evidence type="ECO:0000313" key="3">
    <source>
        <dbReference type="EMBL" id="CAB4908208.1"/>
    </source>
</evidence>
<reference evidence="3" key="1">
    <citation type="submission" date="2020-05" db="EMBL/GenBank/DDBJ databases">
        <authorList>
            <person name="Chiriac C."/>
            <person name="Salcher M."/>
            <person name="Ghai R."/>
            <person name="Kavagutti S V."/>
        </authorList>
    </citation>
    <scope>NUCLEOTIDE SEQUENCE</scope>
</reference>
<sequence>MKRALLIAGGTVGGLGAVLSITPPQISSGGNSGLSGLQSGAMTISGTGSSTSATHVAPVSATSASSPASTPSNTTAASVTTTTKKHKVTARKAQSTGTSAQVQTQTPSTAPTQSQTPAAAPTQSQTPAAAPTQSQTPAAAAVKSTPKGNSGKFVGTSVFVQYGYVQVELTVENGKITDARALQAPNGRSDRFSQYAIPVLRQQTLNAQSSKIQGASGASYTSWGWYTSLQAALVKAGM</sequence>
<feature type="compositionally biased region" description="Low complexity" evidence="1">
    <location>
        <begin position="98"/>
        <end position="141"/>
    </location>
</feature>
<proteinExistence type="predicted"/>
<dbReference type="EMBL" id="CAFBOP010000037">
    <property type="protein sequence ID" value="CAB4987921.1"/>
    <property type="molecule type" value="Genomic_DNA"/>
</dbReference>
<dbReference type="SMART" id="SM00900">
    <property type="entry name" value="FMN_bind"/>
    <property type="match status" value="1"/>
</dbReference>
<dbReference type="InterPro" id="IPR007329">
    <property type="entry name" value="FMN-bd"/>
</dbReference>
<dbReference type="AlphaFoldDB" id="A0A6J7GNF2"/>
<accession>A0A6J7GNF2</accession>
<dbReference type="EMBL" id="CAFBMN010000068">
    <property type="protein sequence ID" value="CAB4908208.1"/>
    <property type="molecule type" value="Genomic_DNA"/>
</dbReference>
<evidence type="ECO:0000256" key="1">
    <source>
        <dbReference type="SAM" id="MobiDB-lite"/>
    </source>
</evidence>
<gene>
    <name evidence="3" type="ORF">UFOPK3587_00921</name>
    <name evidence="4" type="ORF">UFOPK3984_00843</name>
</gene>
<feature type="region of interest" description="Disordered" evidence="1">
    <location>
        <begin position="45"/>
        <end position="147"/>
    </location>
</feature>
<organism evidence="3">
    <name type="scientific">freshwater metagenome</name>
    <dbReference type="NCBI Taxonomy" id="449393"/>
    <lineage>
        <taxon>unclassified sequences</taxon>
        <taxon>metagenomes</taxon>
        <taxon>ecological metagenomes</taxon>
    </lineage>
</organism>
<protein>
    <submittedName>
        <fullName evidence="3">Unannotated protein</fullName>
    </submittedName>
</protein>
<evidence type="ECO:0000313" key="4">
    <source>
        <dbReference type="EMBL" id="CAB4987921.1"/>
    </source>
</evidence>
<feature type="compositionally biased region" description="Low complexity" evidence="1">
    <location>
        <begin position="45"/>
        <end position="82"/>
    </location>
</feature>
<evidence type="ECO:0000259" key="2">
    <source>
        <dbReference type="SMART" id="SM00900"/>
    </source>
</evidence>
<dbReference type="GO" id="GO:0010181">
    <property type="term" value="F:FMN binding"/>
    <property type="evidence" value="ECO:0007669"/>
    <property type="project" value="InterPro"/>
</dbReference>
<name>A0A6J7GNF2_9ZZZZ</name>
<dbReference type="Gene3D" id="3.90.1010.20">
    <property type="match status" value="1"/>
</dbReference>